<keyword evidence="2" id="KW-1188">Viral release from host cell</keyword>
<name>A0A7D9HYK4_PARCT</name>
<keyword evidence="13" id="KW-0548">Nucleotidyltransferase</keyword>
<dbReference type="GO" id="GO:0003887">
    <property type="term" value="F:DNA-directed DNA polymerase activity"/>
    <property type="evidence" value="ECO:0007669"/>
    <property type="project" value="UniProtKB-KW"/>
</dbReference>
<evidence type="ECO:0000256" key="12">
    <source>
        <dbReference type="ARBA" id="ARBA00022918"/>
    </source>
</evidence>
<accession>A0A7D9HYK4</accession>
<comment type="caution">
    <text evidence="17">The sequence shown here is derived from an EMBL/GenBank/DDBJ whole genome shotgun (WGS) entry which is preliminary data.</text>
</comment>
<dbReference type="PANTHER" id="PTHR42648">
    <property type="entry name" value="TRANSPOSASE, PUTATIVE-RELATED"/>
    <property type="match status" value="1"/>
</dbReference>
<evidence type="ECO:0000256" key="2">
    <source>
        <dbReference type="ARBA" id="ARBA00022612"/>
    </source>
</evidence>
<protein>
    <submittedName>
        <fullName evidence="17">Retrovirus-related Pol poly from transposon TNT 1-94</fullName>
    </submittedName>
</protein>
<evidence type="ECO:0000256" key="15">
    <source>
        <dbReference type="ARBA" id="ARBA00023172"/>
    </source>
</evidence>
<dbReference type="GO" id="GO:0006508">
    <property type="term" value="P:proteolysis"/>
    <property type="evidence" value="ECO:0007669"/>
    <property type="project" value="UniProtKB-KW"/>
</dbReference>
<keyword evidence="3" id="KW-0645">Protease</keyword>
<evidence type="ECO:0000256" key="10">
    <source>
        <dbReference type="ARBA" id="ARBA00022842"/>
    </source>
</evidence>
<dbReference type="InterPro" id="IPR001584">
    <property type="entry name" value="Integrase_cat-core"/>
</dbReference>
<dbReference type="InterPro" id="IPR001878">
    <property type="entry name" value="Znf_CCHC"/>
</dbReference>
<sequence length="502" mass="57053">MLRSFEETEKLDTKPKVDQVMKAEFPSQTMTCYGCGKRGHLVRECPAKSEKKWCNYHKSTTHSDGTCRSQQKSKDQAKQVSEKENTSKDEHSFAFKVNDEATGKINRMGMLVDTGATSHIVTTDILKQIDMTFKPSKHYIELADGTRASNIALKRGDAEVFLKDTNGKRVKTVLKNALYIPSYPQDIFSVKAATSNGAELRFAQDTGELTLEDGTIVEIEEHGRLYYLTSIDSHENDSVSEVDKVNLSYDINTWHEILEGKFVNSRSRIPDARSQKSLEKVHVDLAGPVSPVSREGFKYCIAFTDDFSGAVFVYFLKCKSDTFVATEKFLADITPYGKVSCIRSDNGSEFTAKAFQTLLRERGIKHETSAPYSPHQNGTAERHWRTLFEMGRCLLLQSGLPKTLWPYAIQTAAHIRNRCFNKRTKTTPYFSLTGKVPDLSKMWIFGSECFAYEQEHKKLDSRCSKGVFVGYDKNSPSYLVYYPKNGKIMKHRLIRKDSFLKY</sequence>
<evidence type="ECO:0000256" key="13">
    <source>
        <dbReference type="ARBA" id="ARBA00022932"/>
    </source>
</evidence>
<dbReference type="SUPFAM" id="SSF53098">
    <property type="entry name" value="Ribonuclease H-like"/>
    <property type="match status" value="1"/>
</dbReference>
<comment type="function">
    <text evidence="1">The aspartyl protease (PR) mediates the proteolytic cleavages of the Gag and Gag-Pol polyproteins after assembly of the VLP.</text>
</comment>
<dbReference type="GO" id="GO:0004519">
    <property type="term" value="F:endonuclease activity"/>
    <property type="evidence" value="ECO:0007669"/>
    <property type="project" value="UniProtKB-KW"/>
</dbReference>
<dbReference type="GO" id="GO:0003964">
    <property type="term" value="F:RNA-directed DNA polymerase activity"/>
    <property type="evidence" value="ECO:0007669"/>
    <property type="project" value="UniProtKB-KW"/>
</dbReference>
<keyword evidence="15" id="KW-0233">DNA recombination</keyword>
<evidence type="ECO:0000313" key="18">
    <source>
        <dbReference type="Proteomes" id="UP001152795"/>
    </source>
</evidence>
<evidence type="ECO:0000256" key="6">
    <source>
        <dbReference type="ARBA" id="ARBA00022741"/>
    </source>
</evidence>
<keyword evidence="18" id="KW-1185">Reference proteome</keyword>
<dbReference type="Gene3D" id="4.10.60.10">
    <property type="entry name" value="Zinc finger, CCHC-type"/>
    <property type="match status" value="1"/>
</dbReference>
<dbReference type="Gene3D" id="3.30.420.10">
    <property type="entry name" value="Ribonuclease H-like superfamily/Ribonuclease H"/>
    <property type="match status" value="1"/>
</dbReference>
<organism evidence="17 18">
    <name type="scientific">Paramuricea clavata</name>
    <name type="common">Red gorgonian</name>
    <name type="synonym">Violescent sea-whip</name>
    <dbReference type="NCBI Taxonomy" id="317549"/>
    <lineage>
        <taxon>Eukaryota</taxon>
        <taxon>Metazoa</taxon>
        <taxon>Cnidaria</taxon>
        <taxon>Anthozoa</taxon>
        <taxon>Octocorallia</taxon>
        <taxon>Malacalcyonacea</taxon>
        <taxon>Plexauridae</taxon>
        <taxon>Paramuricea</taxon>
    </lineage>
</organism>
<keyword evidence="13" id="KW-0239">DNA-directed DNA polymerase</keyword>
<evidence type="ECO:0000256" key="7">
    <source>
        <dbReference type="ARBA" id="ARBA00022759"/>
    </source>
</evidence>
<keyword evidence="9" id="KW-0067">ATP-binding</keyword>
<dbReference type="InterPro" id="IPR012337">
    <property type="entry name" value="RNaseH-like_sf"/>
</dbReference>
<evidence type="ECO:0000256" key="3">
    <source>
        <dbReference type="ARBA" id="ARBA00022670"/>
    </source>
</evidence>
<keyword evidence="14" id="KW-0917">Virion maturation</keyword>
<dbReference type="GO" id="GO:0008233">
    <property type="term" value="F:peptidase activity"/>
    <property type="evidence" value="ECO:0007669"/>
    <property type="project" value="UniProtKB-KW"/>
</dbReference>
<dbReference type="Proteomes" id="UP001152795">
    <property type="component" value="Unassembled WGS sequence"/>
</dbReference>
<keyword evidence="11" id="KW-0229">DNA integration</keyword>
<keyword evidence="12" id="KW-0695">RNA-directed DNA polymerase</keyword>
<dbReference type="GO" id="GO:0008270">
    <property type="term" value="F:zinc ion binding"/>
    <property type="evidence" value="ECO:0007669"/>
    <property type="project" value="InterPro"/>
</dbReference>
<dbReference type="PANTHER" id="PTHR42648:SF11">
    <property type="entry name" value="TRANSPOSON TY4-P GAG-POL POLYPROTEIN"/>
    <property type="match status" value="1"/>
</dbReference>
<dbReference type="OrthoDB" id="6427446at2759"/>
<dbReference type="InterPro" id="IPR057670">
    <property type="entry name" value="SH3_retrovirus"/>
</dbReference>
<dbReference type="InterPro" id="IPR054722">
    <property type="entry name" value="PolX-like_BBD"/>
</dbReference>
<dbReference type="Pfam" id="PF00098">
    <property type="entry name" value="zf-CCHC"/>
    <property type="match status" value="1"/>
</dbReference>
<dbReference type="SMART" id="SM00343">
    <property type="entry name" value="ZnF_C2HC"/>
    <property type="match status" value="1"/>
</dbReference>
<dbReference type="AlphaFoldDB" id="A0A7D9HYK4"/>
<feature type="compositionally biased region" description="Basic and acidic residues" evidence="16">
    <location>
        <begin position="72"/>
        <end position="93"/>
    </location>
</feature>
<dbReference type="Pfam" id="PF00665">
    <property type="entry name" value="rve"/>
    <property type="match status" value="1"/>
</dbReference>
<evidence type="ECO:0000256" key="14">
    <source>
        <dbReference type="ARBA" id="ARBA00023113"/>
    </source>
</evidence>
<dbReference type="InterPro" id="IPR036875">
    <property type="entry name" value="Znf_CCHC_sf"/>
</dbReference>
<keyword evidence="10" id="KW-0460">Magnesium</keyword>
<dbReference type="PROSITE" id="PS50994">
    <property type="entry name" value="INTEGRASE"/>
    <property type="match status" value="1"/>
</dbReference>
<evidence type="ECO:0000256" key="16">
    <source>
        <dbReference type="SAM" id="MobiDB-lite"/>
    </source>
</evidence>
<keyword evidence="4" id="KW-0540">Nuclease</keyword>
<evidence type="ECO:0000256" key="4">
    <source>
        <dbReference type="ARBA" id="ARBA00022722"/>
    </source>
</evidence>
<keyword evidence="7" id="KW-0255">Endonuclease</keyword>
<evidence type="ECO:0000256" key="9">
    <source>
        <dbReference type="ARBA" id="ARBA00022840"/>
    </source>
</evidence>
<dbReference type="Pfam" id="PF22936">
    <property type="entry name" value="Pol_BBD"/>
    <property type="match status" value="1"/>
</dbReference>
<evidence type="ECO:0000256" key="8">
    <source>
        <dbReference type="ARBA" id="ARBA00022801"/>
    </source>
</evidence>
<evidence type="ECO:0000313" key="17">
    <source>
        <dbReference type="EMBL" id="CAB3993290.1"/>
    </source>
</evidence>
<evidence type="ECO:0000256" key="5">
    <source>
        <dbReference type="ARBA" id="ARBA00022723"/>
    </source>
</evidence>
<dbReference type="EMBL" id="CACRXK020002228">
    <property type="protein sequence ID" value="CAB3993290.1"/>
    <property type="molecule type" value="Genomic_DNA"/>
</dbReference>
<evidence type="ECO:0000256" key="11">
    <source>
        <dbReference type="ARBA" id="ARBA00022908"/>
    </source>
</evidence>
<dbReference type="InterPro" id="IPR039537">
    <property type="entry name" value="Retrotran_Ty1/copia-like"/>
</dbReference>
<dbReference type="GO" id="GO:0003676">
    <property type="term" value="F:nucleic acid binding"/>
    <property type="evidence" value="ECO:0007669"/>
    <property type="project" value="InterPro"/>
</dbReference>
<proteinExistence type="predicted"/>
<evidence type="ECO:0000256" key="1">
    <source>
        <dbReference type="ARBA" id="ARBA00002180"/>
    </source>
</evidence>
<dbReference type="GO" id="GO:0005524">
    <property type="term" value="F:ATP binding"/>
    <property type="evidence" value="ECO:0007669"/>
    <property type="project" value="UniProtKB-KW"/>
</dbReference>
<dbReference type="GO" id="GO:0015074">
    <property type="term" value="P:DNA integration"/>
    <property type="evidence" value="ECO:0007669"/>
    <property type="project" value="UniProtKB-KW"/>
</dbReference>
<dbReference type="GO" id="GO:0006310">
    <property type="term" value="P:DNA recombination"/>
    <property type="evidence" value="ECO:0007669"/>
    <property type="project" value="UniProtKB-KW"/>
</dbReference>
<keyword evidence="13" id="KW-0808">Transferase</keyword>
<reference evidence="17" key="1">
    <citation type="submission" date="2020-04" db="EMBL/GenBank/DDBJ databases">
        <authorList>
            <person name="Alioto T."/>
            <person name="Alioto T."/>
            <person name="Gomez Garrido J."/>
        </authorList>
    </citation>
    <scope>NUCLEOTIDE SEQUENCE</scope>
    <source>
        <strain evidence="17">A484AB</strain>
    </source>
</reference>
<dbReference type="Pfam" id="PF25597">
    <property type="entry name" value="SH3_retrovirus"/>
    <property type="match status" value="1"/>
</dbReference>
<dbReference type="SUPFAM" id="SSF57756">
    <property type="entry name" value="Retrovirus zinc finger-like domains"/>
    <property type="match status" value="1"/>
</dbReference>
<feature type="region of interest" description="Disordered" evidence="16">
    <location>
        <begin position="59"/>
        <end position="93"/>
    </location>
</feature>
<dbReference type="InterPro" id="IPR036397">
    <property type="entry name" value="RNaseH_sf"/>
</dbReference>
<keyword evidence="5" id="KW-0479">Metal-binding</keyword>
<dbReference type="PROSITE" id="PS50158">
    <property type="entry name" value="ZF_CCHC"/>
    <property type="match status" value="1"/>
</dbReference>
<keyword evidence="6" id="KW-0547">Nucleotide-binding</keyword>
<keyword evidence="8" id="KW-0378">Hydrolase</keyword>
<gene>
    <name evidence="17" type="ORF">PACLA_8A026453</name>
</gene>